<feature type="signal peptide" evidence="16">
    <location>
        <begin position="1"/>
        <end position="27"/>
    </location>
</feature>
<sequence length="786" mass="87214">MNKKVQAHIFSVIFSSILLLSSISSVAQKTASVKGKVVTSDGQAAEFVNVVLKGTNKGVIADVNGYYEITEIKPGKYTLQASFVGLEAQSQSVVLVAGETKEIDFKLTEDSKQLKEVIVVSNPSKYVTDYPSISLRLKTPLLEIPQNIQVVTKQLLQDQQIFDMLEGVTRNVSGVTRLEHWDNYALLNMRGSQIGAFRNGMNVQMFWGPLAEDMSMVERIEFVKGPAGFMLANGEPSGFYNVVTKKPTGMTKGEATMTVGSFGTYRSTIDLDGKLSKDGKLLYRLNLMGQMKGSHRDFEFNNRVSVAPVIKYQFNDKTSLTAEYTYQYNQMSMIGSNYSFSTRGYGDLPVNFTTAEANMPATNINDNTLFLTLAHAINKNWKFTGQVAYMNYSQVGQSMWPSGFSANGDTLHRNMAIWDIDGTNKLGQFFINGDFKTGNVKHLLLGGVDMGSKSYFHDWMQSGNISSLAIYNPQYGVTSASTYPKFDRSLSLRERGVNYYQTYTGIYLQDEIHIIEDKLRLTLAGRYTTSTDGNPYAGLAKADKFTPRIGLSYSLDKHTTVYGVFDEAFIPQAGGDKDGKKFDPITGNNKELGLKREWLGGLWTTSLSAYRITKNNVLTADVSNPNFSVQLGQTQTEGVEFDLRGQVTHGLDLTLNYAYTNAKVTKDTDAEKVGVAVAGSTKNIANAWLSYKATNGKIKGWGLSLGGQYQAGRSSWYVFDGTTQPLKDYFRMDGAVSYQSNNFSIALNVNNILNAYLYSGAYYSAGYYYYQTEALRNVRLSVGYKF</sequence>
<evidence type="ECO:0000256" key="13">
    <source>
        <dbReference type="ARBA" id="ARBA00023237"/>
    </source>
</evidence>
<comment type="caution">
    <text evidence="19">The sequence shown here is derived from an EMBL/GenBank/DDBJ whole genome shotgun (WGS) entry which is preliminary data.</text>
</comment>
<evidence type="ECO:0000256" key="12">
    <source>
        <dbReference type="ARBA" id="ARBA00023170"/>
    </source>
</evidence>
<evidence type="ECO:0000256" key="16">
    <source>
        <dbReference type="SAM" id="SignalP"/>
    </source>
</evidence>
<keyword evidence="13 14" id="KW-0998">Cell outer membrane</keyword>
<accession>A0ABU5QM49</accession>
<keyword evidence="4 14" id="KW-1134">Transmembrane beta strand</keyword>
<comment type="similarity">
    <text evidence="2 14 15">Belongs to the TonB-dependent receptor family.</text>
</comment>
<dbReference type="PROSITE" id="PS52016">
    <property type="entry name" value="TONB_DEPENDENT_REC_3"/>
    <property type="match status" value="1"/>
</dbReference>
<evidence type="ECO:0000256" key="6">
    <source>
        <dbReference type="ARBA" id="ARBA00022692"/>
    </source>
</evidence>
<evidence type="ECO:0000256" key="4">
    <source>
        <dbReference type="ARBA" id="ARBA00022452"/>
    </source>
</evidence>
<dbReference type="RefSeq" id="WP_323249024.1">
    <property type="nucleotide sequence ID" value="NZ_JAYFUL010000013.1"/>
</dbReference>
<dbReference type="PANTHER" id="PTHR32552:SF68">
    <property type="entry name" value="FERRICHROME OUTER MEMBRANE TRANSPORTER_PHAGE RECEPTOR"/>
    <property type="match status" value="1"/>
</dbReference>
<protein>
    <submittedName>
        <fullName evidence="19">TonB-dependent receptor</fullName>
    </submittedName>
</protein>
<keyword evidence="10 15" id="KW-0798">TonB box</keyword>
<dbReference type="InterPro" id="IPR036942">
    <property type="entry name" value="Beta-barrel_TonB_sf"/>
</dbReference>
<organism evidence="19 20">
    <name type="scientific">Arcicella aquatica</name>
    <dbReference type="NCBI Taxonomy" id="217141"/>
    <lineage>
        <taxon>Bacteria</taxon>
        <taxon>Pseudomonadati</taxon>
        <taxon>Bacteroidota</taxon>
        <taxon>Cytophagia</taxon>
        <taxon>Cytophagales</taxon>
        <taxon>Flectobacillaceae</taxon>
        <taxon>Arcicella</taxon>
    </lineage>
</organism>
<evidence type="ECO:0000256" key="8">
    <source>
        <dbReference type="ARBA" id="ARBA00023004"/>
    </source>
</evidence>
<keyword evidence="20" id="KW-1185">Reference proteome</keyword>
<feature type="chain" id="PRO_5047495340" evidence="16">
    <location>
        <begin position="28"/>
        <end position="786"/>
    </location>
</feature>
<proteinExistence type="inferred from homology"/>
<name>A0ABU5QM49_9BACT</name>
<dbReference type="Pfam" id="PF13715">
    <property type="entry name" value="CarbopepD_reg_2"/>
    <property type="match status" value="1"/>
</dbReference>
<keyword evidence="7 16" id="KW-0732">Signal</keyword>
<evidence type="ECO:0000256" key="2">
    <source>
        <dbReference type="ARBA" id="ARBA00009810"/>
    </source>
</evidence>
<dbReference type="Proteomes" id="UP001304671">
    <property type="component" value="Unassembled WGS sequence"/>
</dbReference>
<evidence type="ECO:0000256" key="15">
    <source>
        <dbReference type="RuleBase" id="RU003357"/>
    </source>
</evidence>
<evidence type="ECO:0000256" key="9">
    <source>
        <dbReference type="ARBA" id="ARBA00023065"/>
    </source>
</evidence>
<dbReference type="InterPro" id="IPR010105">
    <property type="entry name" value="TonB_sidphr_rcpt"/>
</dbReference>
<dbReference type="InterPro" id="IPR012910">
    <property type="entry name" value="Plug_dom"/>
</dbReference>
<reference evidence="19 20" key="1">
    <citation type="submission" date="2023-12" db="EMBL/GenBank/DDBJ databases">
        <title>Novel species of the genus Arcicella isolated from rivers.</title>
        <authorList>
            <person name="Lu H."/>
        </authorList>
    </citation>
    <scope>NUCLEOTIDE SEQUENCE [LARGE SCALE GENOMIC DNA]</scope>
    <source>
        <strain evidence="19 20">LMG 21963</strain>
    </source>
</reference>
<dbReference type="InterPro" id="IPR037066">
    <property type="entry name" value="Plug_dom_sf"/>
</dbReference>
<dbReference type="Pfam" id="PF00593">
    <property type="entry name" value="TonB_dep_Rec_b-barrel"/>
    <property type="match status" value="1"/>
</dbReference>
<keyword evidence="8" id="KW-0408">Iron</keyword>
<dbReference type="PANTHER" id="PTHR32552">
    <property type="entry name" value="FERRICHROME IRON RECEPTOR-RELATED"/>
    <property type="match status" value="1"/>
</dbReference>
<evidence type="ECO:0000256" key="14">
    <source>
        <dbReference type="PROSITE-ProRule" id="PRU01360"/>
    </source>
</evidence>
<keyword evidence="12 19" id="KW-0675">Receptor</keyword>
<evidence type="ECO:0000313" key="20">
    <source>
        <dbReference type="Proteomes" id="UP001304671"/>
    </source>
</evidence>
<dbReference type="SUPFAM" id="SSF56935">
    <property type="entry name" value="Porins"/>
    <property type="match status" value="1"/>
</dbReference>
<keyword evidence="6 14" id="KW-0812">Transmembrane</keyword>
<evidence type="ECO:0000256" key="5">
    <source>
        <dbReference type="ARBA" id="ARBA00022496"/>
    </source>
</evidence>
<feature type="domain" description="TonB-dependent receptor-like beta-barrel" evidence="17">
    <location>
        <begin position="318"/>
        <end position="752"/>
    </location>
</feature>
<keyword evidence="3 14" id="KW-0813">Transport</keyword>
<dbReference type="NCBIfam" id="TIGR01783">
    <property type="entry name" value="TonB-siderophor"/>
    <property type="match status" value="1"/>
</dbReference>
<evidence type="ECO:0000256" key="11">
    <source>
        <dbReference type="ARBA" id="ARBA00023136"/>
    </source>
</evidence>
<dbReference type="SUPFAM" id="SSF49464">
    <property type="entry name" value="Carboxypeptidase regulatory domain-like"/>
    <property type="match status" value="1"/>
</dbReference>
<keyword evidence="5" id="KW-0410">Iron transport</keyword>
<evidence type="ECO:0000313" key="19">
    <source>
        <dbReference type="EMBL" id="MEA5258143.1"/>
    </source>
</evidence>
<feature type="domain" description="TonB-dependent receptor plug" evidence="18">
    <location>
        <begin position="141"/>
        <end position="238"/>
    </location>
</feature>
<dbReference type="Gene3D" id="2.170.130.10">
    <property type="entry name" value="TonB-dependent receptor, plug domain"/>
    <property type="match status" value="1"/>
</dbReference>
<dbReference type="InterPro" id="IPR008969">
    <property type="entry name" value="CarboxyPept-like_regulatory"/>
</dbReference>
<dbReference type="InterPro" id="IPR039426">
    <property type="entry name" value="TonB-dep_rcpt-like"/>
</dbReference>
<dbReference type="InterPro" id="IPR000531">
    <property type="entry name" value="Beta-barrel_TonB"/>
</dbReference>
<comment type="subcellular location">
    <subcellularLocation>
        <location evidence="1 14">Cell outer membrane</location>
        <topology evidence="1 14">Multi-pass membrane protein</topology>
    </subcellularLocation>
</comment>
<keyword evidence="11 14" id="KW-0472">Membrane</keyword>
<dbReference type="CDD" id="cd01347">
    <property type="entry name" value="ligand_gated_channel"/>
    <property type="match status" value="1"/>
</dbReference>
<dbReference type="Pfam" id="PF07715">
    <property type="entry name" value="Plug"/>
    <property type="match status" value="1"/>
</dbReference>
<evidence type="ECO:0000259" key="18">
    <source>
        <dbReference type="Pfam" id="PF07715"/>
    </source>
</evidence>
<dbReference type="Gene3D" id="2.60.40.1120">
    <property type="entry name" value="Carboxypeptidase-like, regulatory domain"/>
    <property type="match status" value="1"/>
</dbReference>
<evidence type="ECO:0000259" key="17">
    <source>
        <dbReference type="Pfam" id="PF00593"/>
    </source>
</evidence>
<evidence type="ECO:0000256" key="7">
    <source>
        <dbReference type="ARBA" id="ARBA00022729"/>
    </source>
</evidence>
<dbReference type="EMBL" id="JAYFUL010000013">
    <property type="protein sequence ID" value="MEA5258143.1"/>
    <property type="molecule type" value="Genomic_DNA"/>
</dbReference>
<keyword evidence="9" id="KW-0406">Ion transport</keyword>
<evidence type="ECO:0000256" key="1">
    <source>
        <dbReference type="ARBA" id="ARBA00004571"/>
    </source>
</evidence>
<gene>
    <name evidence="19" type="ORF">VB264_10160</name>
</gene>
<dbReference type="Gene3D" id="2.40.170.20">
    <property type="entry name" value="TonB-dependent receptor, beta-barrel domain"/>
    <property type="match status" value="1"/>
</dbReference>
<evidence type="ECO:0000256" key="10">
    <source>
        <dbReference type="ARBA" id="ARBA00023077"/>
    </source>
</evidence>
<evidence type="ECO:0000256" key="3">
    <source>
        <dbReference type="ARBA" id="ARBA00022448"/>
    </source>
</evidence>